<dbReference type="EMBL" id="HBIV01008237">
    <property type="protein sequence ID" value="CAE0653391.1"/>
    <property type="molecule type" value="Transcribed_RNA"/>
</dbReference>
<name>A0A7S4DJN9_9EUKA</name>
<evidence type="ECO:0000313" key="1">
    <source>
        <dbReference type="EMBL" id="CAE0653391.1"/>
    </source>
</evidence>
<gene>
    <name evidence="1" type="ORF">LGLO00237_LOCUS6174</name>
</gene>
<proteinExistence type="predicted"/>
<organism evidence="1">
    <name type="scientific">Lotharella globosa</name>
    <dbReference type="NCBI Taxonomy" id="91324"/>
    <lineage>
        <taxon>Eukaryota</taxon>
        <taxon>Sar</taxon>
        <taxon>Rhizaria</taxon>
        <taxon>Cercozoa</taxon>
        <taxon>Chlorarachniophyceae</taxon>
        <taxon>Lotharella</taxon>
    </lineage>
</organism>
<dbReference type="AlphaFoldDB" id="A0A7S4DJN9"/>
<accession>A0A7S4DJN9</accession>
<sequence length="108" mass="12312">MHDWKSSRHVCRVRWLAHTKALNGPTFGVQGSLNHNLVLLLGFLRFTTFQFQVTRLYFRLLSLSSALRERSGQRKELKTNGMSVKAVSRKTGTSLTAATMVQYIPTQM</sequence>
<protein>
    <submittedName>
        <fullName evidence="1">Uncharacterized protein</fullName>
    </submittedName>
</protein>
<reference evidence="1" key="1">
    <citation type="submission" date="2021-01" db="EMBL/GenBank/DDBJ databases">
        <authorList>
            <person name="Corre E."/>
            <person name="Pelletier E."/>
            <person name="Niang G."/>
            <person name="Scheremetjew M."/>
            <person name="Finn R."/>
            <person name="Kale V."/>
            <person name="Holt S."/>
            <person name="Cochrane G."/>
            <person name="Meng A."/>
            <person name="Brown T."/>
            <person name="Cohen L."/>
        </authorList>
    </citation>
    <scope>NUCLEOTIDE SEQUENCE</scope>
    <source>
        <strain evidence="1">CCCM811</strain>
    </source>
</reference>